<feature type="transmembrane region" description="Helical" evidence="6">
    <location>
        <begin position="59"/>
        <end position="78"/>
    </location>
</feature>
<keyword evidence="3 6" id="KW-0812">Transmembrane</keyword>
<evidence type="ECO:0000313" key="9">
    <source>
        <dbReference type="Proteomes" id="UP000186110"/>
    </source>
</evidence>
<gene>
    <name evidence="8" type="ORF">RS694_01605</name>
</gene>
<evidence type="ECO:0000259" key="7">
    <source>
        <dbReference type="Pfam" id="PF00892"/>
    </source>
</evidence>
<evidence type="ECO:0000256" key="2">
    <source>
        <dbReference type="ARBA" id="ARBA00022475"/>
    </source>
</evidence>
<feature type="transmembrane region" description="Helical" evidence="6">
    <location>
        <begin position="232"/>
        <end position="250"/>
    </location>
</feature>
<dbReference type="InterPro" id="IPR000620">
    <property type="entry name" value="EamA_dom"/>
</dbReference>
<keyword evidence="2" id="KW-1003">Cell membrane</keyword>
<dbReference type="SUPFAM" id="SSF103481">
    <property type="entry name" value="Multidrug resistance efflux transporter EmrE"/>
    <property type="match status" value="2"/>
</dbReference>
<feature type="transmembrane region" description="Helical" evidence="6">
    <location>
        <begin position="29"/>
        <end position="47"/>
    </location>
</feature>
<feature type="transmembrane region" description="Helical" evidence="6">
    <location>
        <begin position="90"/>
        <end position="107"/>
    </location>
</feature>
<evidence type="ECO:0000313" key="8">
    <source>
        <dbReference type="EMBL" id="APW41369.1"/>
    </source>
</evidence>
<feature type="domain" description="EamA" evidence="7">
    <location>
        <begin position="4"/>
        <end position="130"/>
    </location>
</feature>
<feature type="transmembrane region" description="Helical" evidence="6">
    <location>
        <begin position="256"/>
        <end position="273"/>
    </location>
</feature>
<dbReference type="Pfam" id="PF00892">
    <property type="entry name" value="EamA"/>
    <property type="match status" value="2"/>
</dbReference>
<feature type="transmembrane region" description="Helical" evidence="6">
    <location>
        <begin position="203"/>
        <end position="220"/>
    </location>
</feature>
<name>A0A1P8K5V8_9BURK</name>
<accession>A0A1P8K5V8</accession>
<evidence type="ECO:0000256" key="3">
    <source>
        <dbReference type="ARBA" id="ARBA00022692"/>
    </source>
</evidence>
<feature type="domain" description="EamA" evidence="7">
    <location>
        <begin position="143"/>
        <end position="272"/>
    </location>
</feature>
<dbReference type="InterPro" id="IPR037185">
    <property type="entry name" value="EmrE-like"/>
</dbReference>
<evidence type="ECO:0000256" key="1">
    <source>
        <dbReference type="ARBA" id="ARBA00004651"/>
    </source>
</evidence>
<feature type="transmembrane region" description="Helical" evidence="6">
    <location>
        <begin position="173"/>
        <end position="191"/>
    </location>
</feature>
<evidence type="ECO:0000256" key="4">
    <source>
        <dbReference type="ARBA" id="ARBA00022989"/>
    </source>
</evidence>
<dbReference type="STRING" id="1484693.RS694_01605"/>
<keyword evidence="9" id="KW-1185">Reference proteome</keyword>
<evidence type="ECO:0000256" key="5">
    <source>
        <dbReference type="ARBA" id="ARBA00023136"/>
    </source>
</evidence>
<dbReference type="eggNOG" id="COG0697">
    <property type="taxonomic scope" value="Bacteria"/>
</dbReference>
<keyword evidence="4 6" id="KW-1133">Transmembrane helix</keyword>
<reference evidence="8 9" key="1">
    <citation type="submission" date="2017-01" db="EMBL/GenBank/DDBJ databases">
        <authorList>
            <person name="Mah S.A."/>
            <person name="Swanson W.J."/>
            <person name="Moy G.W."/>
            <person name="Vacquier V.D."/>
        </authorList>
    </citation>
    <scope>NUCLEOTIDE SEQUENCE [LARGE SCALE GENOMIC DNA]</scope>
    <source>
        <strain evidence="8 9">DSM 22694</strain>
    </source>
</reference>
<dbReference type="EMBL" id="CP019239">
    <property type="protein sequence ID" value="APW41369.1"/>
    <property type="molecule type" value="Genomic_DNA"/>
</dbReference>
<dbReference type="AlphaFoldDB" id="A0A1P8K5V8"/>
<dbReference type="KEGG" id="rsb:RS694_01605"/>
<dbReference type="PANTHER" id="PTHR32322">
    <property type="entry name" value="INNER MEMBRANE TRANSPORTER"/>
    <property type="match status" value="1"/>
</dbReference>
<dbReference type="Proteomes" id="UP000186110">
    <property type="component" value="Chromosome"/>
</dbReference>
<proteinExistence type="predicted"/>
<dbReference type="PANTHER" id="PTHR32322:SF18">
    <property type="entry name" value="S-ADENOSYLMETHIONINE_S-ADENOSYLHOMOCYSTEINE TRANSPORTER"/>
    <property type="match status" value="1"/>
</dbReference>
<feature type="transmembrane region" description="Helical" evidence="6">
    <location>
        <begin position="140"/>
        <end position="161"/>
    </location>
</feature>
<keyword evidence="5 6" id="KW-0472">Membrane</keyword>
<dbReference type="GO" id="GO:0005886">
    <property type="term" value="C:plasma membrane"/>
    <property type="evidence" value="ECO:0007669"/>
    <property type="project" value="UniProtKB-SubCell"/>
</dbReference>
<sequence length="278" mass="29006">MQASLFALAAIALWGSLAPLGVSLTHVPPFLLTGCALLIGSLIGLVLSKGRLQQWKVPAATLALGVYGLFGFHFLLFIALRHAPPVQANLVNYLWPLGIVLMAPLFLPGTRLHGLHIAAAFLGFAGAALAIVGGRDLQGGFAWGYVPALASAFVWASYSLLTKRVPAFPSAAIGLFGLVSGLFSLVCHALLETPVTLSQHDWLLLAAMGLGPLGGAFYLWDAALKRGDARQIGVLSFLTPLLSTLALLWVRSEVPSLSVVLAAAMIIGAAVLGSRAGK</sequence>
<comment type="subcellular location">
    <subcellularLocation>
        <location evidence="1">Cell membrane</location>
        <topology evidence="1">Multi-pass membrane protein</topology>
    </subcellularLocation>
</comment>
<protein>
    <submittedName>
        <fullName evidence="8">EamA family transporter</fullName>
    </submittedName>
</protein>
<dbReference type="RefSeq" id="WP_029708137.1">
    <property type="nucleotide sequence ID" value="NZ_CP019239.1"/>
</dbReference>
<feature type="transmembrane region" description="Helical" evidence="6">
    <location>
        <begin position="114"/>
        <end position="134"/>
    </location>
</feature>
<evidence type="ECO:0000256" key="6">
    <source>
        <dbReference type="SAM" id="Phobius"/>
    </source>
</evidence>
<dbReference type="InterPro" id="IPR050638">
    <property type="entry name" value="AA-Vitamin_Transporters"/>
</dbReference>
<organism evidence="8 9">
    <name type="scientific">Rhodoferax saidenbachensis</name>
    <dbReference type="NCBI Taxonomy" id="1484693"/>
    <lineage>
        <taxon>Bacteria</taxon>
        <taxon>Pseudomonadati</taxon>
        <taxon>Pseudomonadota</taxon>
        <taxon>Betaproteobacteria</taxon>
        <taxon>Burkholderiales</taxon>
        <taxon>Comamonadaceae</taxon>
        <taxon>Rhodoferax</taxon>
    </lineage>
</organism>